<dbReference type="Pfam" id="PF01274">
    <property type="entry name" value="MS_TIM-barrel"/>
    <property type="match status" value="1"/>
</dbReference>
<dbReference type="PANTHER" id="PTHR42739:SF1">
    <property type="entry name" value="MALATE SYNTHASE G"/>
    <property type="match status" value="1"/>
</dbReference>
<protein>
    <recommendedName>
        <fullName evidence="18">Malate synthase</fullName>
    </recommendedName>
</protein>
<evidence type="ECO:0000259" key="12">
    <source>
        <dbReference type="Pfam" id="PF01274"/>
    </source>
</evidence>
<evidence type="ECO:0000259" key="15">
    <source>
        <dbReference type="Pfam" id="PF20659"/>
    </source>
</evidence>
<feature type="active site" description="Proton donor" evidence="10">
    <location>
        <position position="714"/>
    </location>
</feature>
<dbReference type="GO" id="GO:0004474">
    <property type="term" value="F:malate synthase activity"/>
    <property type="evidence" value="ECO:0007669"/>
    <property type="project" value="UniProtKB-EC"/>
</dbReference>
<dbReference type="AlphaFoldDB" id="A0AB34IJ20"/>
<evidence type="ECO:0000256" key="7">
    <source>
        <dbReference type="ARBA" id="ARBA00022842"/>
    </source>
</evidence>
<dbReference type="Pfam" id="PF20659">
    <property type="entry name" value="MS_C"/>
    <property type="match status" value="1"/>
</dbReference>
<dbReference type="InterPro" id="IPR048356">
    <property type="entry name" value="MS_N"/>
</dbReference>
<feature type="active site" description="Proton acceptor" evidence="10">
    <location>
        <position position="412"/>
    </location>
</feature>
<sequence>MPPRLTRRLPLHRLPPRPAQVQAAHRRVDIVARGRPFQSHGTLPWTALPTLSARAQITGWTRSMSSSSRFNVGKISVHPALKEFVDTKVLPGTGVTKETFWLGLDSIVSDLMPVNSSLLHKRKAFQKKIDDWHRSNPAPYCMKSYTAFLVEIGYLEPECPQFKIQTESVDDEIARVAGPQLVCPIDNARFILNAANARWGSLLDALYGTDAVPYIPGSADGPYDTERGAAVFRATHQFLDEFFPLRLGSWDEVGSLRLVDGELLVGLQPVGNSAWGSEAMTEVKLLDPTSFVGYADDSGIFSVLLRKNGLHLELVVDSSGGKLGHKAGIVDVKLESALSTICDFEDSACTVDAQDKVAAYANWLGLMNRSLSVTVAKKGERLERTLNPNRRFVSPDGNTTIELPGQALLLARNVGMHIPSNLVTTTHGSTASKGFEDVPEHFIDAMVTAAAALHDVRVHGANSRHGSIYIVKPKMHGPEEARLANALMERVEQVLSLPKNTIKIGVMDEERRTSANLAQTMHAVKDRLFFVNTGFLDRTADEIHTSMQAGIMLPKDKIKAAEWYQAYEQGNVATALQAALVGRGQIGKGMWAEPDNMSSMLAQKGQQLDVGASTAWVPSPVAATLHALHYLRQNVPEVQQKLMQELRAGNDQESRRKALLTPPLLMGASLSPSEVQAELDNNVQGLLGYVVRWVGQGIGCSKVPNLQEVQLMEDRATLRISSQHIANWLHHGVVNEKQVMDSLRHIAGLVDAQNSHDEKYIPMAPSFDSPEWYAAIDLIFHGRETLNGYTEAALSHWRRVRKSNSGNAHPSKETRSAALAGNGEPLYRGQSSMGGAI</sequence>
<dbReference type="GO" id="GO:0006099">
    <property type="term" value="P:tricarboxylic acid cycle"/>
    <property type="evidence" value="ECO:0007669"/>
    <property type="project" value="UniProtKB-KW"/>
</dbReference>
<keyword evidence="3" id="KW-0963">Cytoplasm</keyword>
<keyword evidence="17" id="KW-1185">Reference proteome</keyword>
<keyword evidence="2" id="KW-0329">Glyoxylate bypass</keyword>
<reference evidence="16 17" key="1">
    <citation type="journal article" date="2024" name="Science">
        <title>Giant polyketide synthase enzymes in the biosynthesis of giant marine polyether toxins.</title>
        <authorList>
            <person name="Fallon T.R."/>
            <person name="Shende V.V."/>
            <person name="Wierzbicki I.H."/>
            <person name="Pendleton A.L."/>
            <person name="Watervoot N.F."/>
            <person name="Auber R.P."/>
            <person name="Gonzalez D.J."/>
            <person name="Wisecaver J.H."/>
            <person name="Moore B.S."/>
        </authorList>
    </citation>
    <scope>NUCLEOTIDE SEQUENCE [LARGE SCALE GENOMIC DNA]</scope>
    <source>
        <strain evidence="16 17">12B1</strain>
    </source>
</reference>
<dbReference type="InterPro" id="IPR001465">
    <property type="entry name" value="Malate_synthase_TIM"/>
</dbReference>
<dbReference type="InterPro" id="IPR048355">
    <property type="entry name" value="MS_C"/>
</dbReference>
<dbReference type="Gene3D" id="3.20.20.360">
    <property type="entry name" value="Malate synthase, domain 3"/>
    <property type="match status" value="2"/>
</dbReference>
<keyword evidence="8" id="KW-0558">Oxidation</keyword>
<evidence type="ECO:0000256" key="3">
    <source>
        <dbReference type="ARBA" id="ARBA00022490"/>
    </source>
</evidence>
<dbReference type="SUPFAM" id="SSF51645">
    <property type="entry name" value="Malate synthase G"/>
    <property type="match status" value="1"/>
</dbReference>
<dbReference type="InterPro" id="IPR048357">
    <property type="entry name" value="MSG_insertion"/>
</dbReference>
<dbReference type="InterPro" id="IPR046363">
    <property type="entry name" value="MS_N_TIM-barrel_dom"/>
</dbReference>
<evidence type="ECO:0000256" key="8">
    <source>
        <dbReference type="ARBA" id="ARBA00023097"/>
    </source>
</evidence>
<dbReference type="PANTHER" id="PTHR42739">
    <property type="entry name" value="MALATE SYNTHASE G"/>
    <property type="match status" value="1"/>
</dbReference>
<evidence type="ECO:0000259" key="14">
    <source>
        <dbReference type="Pfam" id="PF20658"/>
    </source>
</evidence>
<keyword evidence="4" id="KW-0816">Tricarboxylic acid cycle</keyword>
<dbReference type="GO" id="GO:0006097">
    <property type="term" value="P:glyoxylate cycle"/>
    <property type="evidence" value="ECO:0007669"/>
    <property type="project" value="UniProtKB-KW"/>
</dbReference>
<evidence type="ECO:0000313" key="16">
    <source>
        <dbReference type="EMBL" id="KAL1498911.1"/>
    </source>
</evidence>
<dbReference type="NCBIfam" id="NF002825">
    <property type="entry name" value="PRK02999.1"/>
    <property type="match status" value="1"/>
</dbReference>
<evidence type="ECO:0000313" key="17">
    <source>
        <dbReference type="Proteomes" id="UP001515480"/>
    </source>
</evidence>
<dbReference type="Pfam" id="PF20656">
    <property type="entry name" value="MS_N"/>
    <property type="match status" value="1"/>
</dbReference>
<evidence type="ECO:0000256" key="9">
    <source>
        <dbReference type="ARBA" id="ARBA00047918"/>
    </source>
</evidence>
<comment type="caution">
    <text evidence="16">The sequence shown here is derived from an EMBL/GenBank/DDBJ whole genome shotgun (WGS) entry which is preliminary data.</text>
</comment>
<dbReference type="InterPro" id="IPR006253">
    <property type="entry name" value="Malate_synthG"/>
</dbReference>
<proteinExistence type="predicted"/>
<gene>
    <name evidence="16" type="ORF">AB1Y20_013433</name>
</gene>
<feature type="domain" description="Malate synthase G alpha-beta insertion" evidence="14">
    <location>
        <begin position="223"/>
        <end position="306"/>
    </location>
</feature>
<comment type="cofactor">
    <cofactor evidence="1">
        <name>Mg(2+)</name>
        <dbReference type="ChEBI" id="CHEBI:18420"/>
    </cofactor>
</comment>
<evidence type="ECO:0000259" key="13">
    <source>
        <dbReference type="Pfam" id="PF20656"/>
    </source>
</evidence>
<feature type="domain" description="Malate synthase N-terminal" evidence="13">
    <location>
        <begin position="82"/>
        <end position="139"/>
    </location>
</feature>
<feature type="domain" description="Malate synthase TIM barrel" evidence="12">
    <location>
        <begin position="409"/>
        <end position="648"/>
    </location>
</feature>
<evidence type="ECO:0000256" key="6">
    <source>
        <dbReference type="ARBA" id="ARBA00022723"/>
    </source>
</evidence>
<organism evidence="16 17">
    <name type="scientific">Prymnesium parvum</name>
    <name type="common">Toxic golden alga</name>
    <dbReference type="NCBI Taxonomy" id="97485"/>
    <lineage>
        <taxon>Eukaryota</taxon>
        <taxon>Haptista</taxon>
        <taxon>Haptophyta</taxon>
        <taxon>Prymnesiophyceae</taxon>
        <taxon>Prymnesiales</taxon>
        <taxon>Prymnesiaceae</taxon>
        <taxon>Prymnesium</taxon>
    </lineage>
</organism>
<dbReference type="InterPro" id="IPR044856">
    <property type="entry name" value="Malate_synth_C_sf"/>
</dbReference>
<dbReference type="Proteomes" id="UP001515480">
    <property type="component" value="Unassembled WGS sequence"/>
</dbReference>
<dbReference type="GO" id="GO:0009436">
    <property type="term" value="P:glyoxylate catabolic process"/>
    <property type="evidence" value="ECO:0007669"/>
    <property type="project" value="TreeGrafter"/>
</dbReference>
<dbReference type="Gene3D" id="1.20.1220.12">
    <property type="entry name" value="Malate synthase, domain III"/>
    <property type="match status" value="1"/>
</dbReference>
<comment type="catalytic activity">
    <reaction evidence="9">
        <text>glyoxylate + acetyl-CoA + H2O = (S)-malate + CoA + H(+)</text>
        <dbReference type="Rhea" id="RHEA:18181"/>
        <dbReference type="ChEBI" id="CHEBI:15377"/>
        <dbReference type="ChEBI" id="CHEBI:15378"/>
        <dbReference type="ChEBI" id="CHEBI:15589"/>
        <dbReference type="ChEBI" id="CHEBI:36655"/>
        <dbReference type="ChEBI" id="CHEBI:57287"/>
        <dbReference type="ChEBI" id="CHEBI:57288"/>
        <dbReference type="EC" id="2.3.3.9"/>
    </reaction>
</comment>
<name>A0AB34IJ20_PRYPA</name>
<dbReference type="GO" id="GO:0005829">
    <property type="term" value="C:cytosol"/>
    <property type="evidence" value="ECO:0007669"/>
    <property type="project" value="TreeGrafter"/>
</dbReference>
<evidence type="ECO:0000256" key="1">
    <source>
        <dbReference type="ARBA" id="ARBA00001946"/>
    </source>
</evidence>
<evidence type="ECO:0000256" key="5">
    <source>
        <dbReference type="ARBA" id="ARBA00022679"/>
    </source>
</evidence>
<keyword evidence="5" id="KW-0808">Transferase</keyword>
<evidence type="ECO:0000256" key="10">
    <source>
        <dbReference type="PIRSR" id="PIRSR601465-50"/>
    </source>
</evidence>
<feature type="domain" description="Malate synthase C-terminal" evidence="15">
    <location>
        <begin position="674"/>
        <end position="762"/>
    </location>
</feature>
<dbReference type="Pfam" id="PF20658">
    <property type="entry name" value="MSG_insertion"/>
    <property type="match status" value="1"/>
</dbReference>
<keyword evidence="6" id="KW-0479">Metal-binding</keyword>
<keyword evidence="7" id="KW-0460">Magnesium</keyword>
<evidence type="ECO:0008006" key="18">
    <source>
        <dbReference type="Google" id="ProtNLM"/>
    </source>
</evidence>
<evidence type="ECO:0000256" key="2">
    <source>
        <dbReference type="ARBA" id="ARBA00022435"/>
    </source>
</evidence>
<evidence type="ECO:0000256" key="11">
    <source>
        <dbReference type="SAM" id="MobiDB-lite"/>
    </source>
</evidence>
<feature type="region of interest" description="Disordered" evidence="11">
    <location>
        <begin position="802"/>
        <end position="837"/>
    </location>
</feature>
<dbReference type="InterPro" id="IPR011076">
    <property type="entry name" value="Malate_synth_sf"/>
</dbReference>
<accession>A0AB34IJ20</accession>
<dbReference type="EMBL" id="JBGBPQ010000026">
    <property type="protein sequence ID" value="KAL1498911.1"/>
    <property type="molecule type" value="Genomic_DNA"/>
</dbReference>
<dbReference type="GO" id="GO:0000287">
    <property type="term" value="F:magnesium ion binding"/>
    <property type="evidence" value="ECO:0007669"/>
    <property type="project" value="TreeGrafter"/>
</dbReference>
<evidence type="ECO:0000256" key="4">
    <source>
        <dbReference type="ARBA" id="ARBA00022532"/>
    </source>
</evidence>